<dbReference type="AlphaFoldDB" id="A0A7K9W3Q0"/>
<comment type="function">
    <text evidence="9">Forms a strong non-covalent specific complex with biotin.</text>
</comment>
<accession>A0A7K9W3Q0</accession>
<dbReference type="InterPro" id="IPR005468">
    <property type="entry name" value="Avidin/str"/>
</dbReference>
<organism evidence="10 11">
    <name type="scientific">Rhipidura dahli</name>
    <dbReference type="NCBI Taxonomy" id="667186"/>
    <lineage>
        <taxon>Eukaryota</taxon>
        <taxon>Metazoa</taxon>
        <taxon>Chordata</taxon>
        <taxon>Craniata</taxon>
        <taxon>Vertebrata</taxon>
        <taxon>Euteleostomi</taxon>
        <taxon>Archelosauria</taxon>
        <taxon>Archosauria</taxon>
        <taxon>Dinosauria</taxon>
        <taxon>Saurischia</taxon>
        <taxon>Theropoda</taxon>
        <taxon>Coelurosauria</taxon>
        <taxon>Aves</taxon>
        <taxon>Neognathae</taxon>
        <taxon>Neoaves</taxon>
        <taxon>Telluraves</taxon>
        <taxon>Australaves</taxon>
        <taxon>Passeriformes</taxon>
        <taxon>Rhipiduridae</taxon>
        <taxon>Rhipidura</taxon>
    </lineage>
</organism>
<evidence type="ECO:0000256" key="6">
    <source>
        <dbReference type="ARBA" id="ARBA00023180"/>
    </source>
</evidence>
<feature type="non-terminal residue" evidence="10">
    <location>
        <position position="1"/>
    </location>
</feature>
<evidence type="ECO:0000256" key="2">
    <source>
        <dbReference type="ARBA" id="ARBA00006297"/>
    </source>
</evidence>
<dbReference type="InterPro" id="IPR051764">
    <property type="entry name" value="Avidin/Streptavidin-rel"/>
</dbReference>
<feature type="signal peptide" evidence="9">
    <location>
        <begin position="1"/>
        <end position="23"/>
    </location>
</feature>
<reference evidence="10 11" key="1">
    <citation type="submission" date="2019-09" db="EMBL/GenBank/DDBJ databases">
        <title>Bird 10,000 Genomes (B10K) Project - Family phase.</title>
        <authorList>
            <person name="Zhang G."/>
        </authorList>
    </citation>
    <scope>NUCLEOTIDE SEQUENCE [LARGE SCALE GENOMIC DNA]</scope>
    <source>
        <strain evidence="10">B10K-DU-001-49</strain>
        <tissue evidence="10">Muscle</tissue>
    </source>
</reference>
<dbReference type="PROSITE" id="PS51326">
    <property type="entry name" value="AVIDIN_2"/>
    <property type="match status" value="1"/>
</dbReference>
<dbReference type="GO" id="GO:0009374">
    <property type="term" value="F:biotin binding"/>
    <property type="evidence" value="ECO:0007669"/>
    <property type="project" value="UniProtKB-UniRule"/>
</dbReference>
<comment type="subcellular location">
    <subcellularLocation>
        <location evidence="1 9">Secreted</location>
    </subcellularLocation>
</comment>
<sequence>MGRSAFALVLTLALAVCVSPVERKCLLSGSWRSDTDCRMVVSTLEKDNRLSGFYLPGPAAGDSELLTSPLEGSQQDTQLVPQPIFYFTVNWRLRDSAAARTTVFLGQCYIDTNGEETLHALWLLREVADSPDKDWKATRIGTSIFTR</sequence>
<keyword evidence="5 8" id="KW-1015">Disulfide bond</keyword>
<dbReference type="InterPro" id="IPR036896">
    <property type="entry name" value="Avidin-like_sf"/>
</dbReference>
<evidence type="ECO:0000256" key="8">
    <source>
        <dbReference type="PIRSR" id="PIRSR605468-51"/>
    </source>
</evidence>
<dbReference type="GO" id="GO:0005576">
    <property type="term" value="C:extracellular region"/>
    <property type="evidence" value="ECO:0007669"/>
    <property type="project" value="UniProtKB-SubCell"/>
</dbReference>
<dbReference type="PANTHER" id="PTHR34399">
    <property type="entry name" value="AVIDIN-RELATED"/>
    <property type="match status" value="1"/>
</dbReference>
<dbReference type="PRINTS" id="PR00709">
    <property type="entry name" value="AVIDIN"/>
</dbReference>
<comment type="caution">
    <text evidence="10">The sequence shown here is derived from an EMBL/GenBank/DDBJ whole genome shotgun (WGS) entry which is preliminary data.</text>
</comment>
<evidence type="ECO:0000313" key="10">
    <source>
        <dbReference type="EMBL" id="NXI79233.1"/>
    </source>
</evidence>
<evidence type="ECO:0000256" key="1">
    <source>
        <dbReference type="ARBA" id="ARBA00004613"/>
    </source>
</evidence>
<proteinExistence type="inferred from homology"/>
<evidence type="ECO:0000256" key="7">
    <source>
        <dbReference type="ARBA" id="ARBA00023267"/>
    </source>
</evidence>
<feature type="chain" id="PRO_5041486196" description="Avidin" evidence="9">
    <location>
        <begin position="24"/>
        <end position="147"/>
    </location>
</feature>
<dbReference type="Proteomes" id="UP000561178">
    <property type="component" value="Unassembled WGS sequence"/>
</dbReference>
<evidence type="ECO:0000256" key="3">
    <source>
        <dbReference type="ARBA" id="ARBA00022525"/>
    </source>
</evidence>
<keyword evidence="7 9" id="KW-0092">Biotin</keyword>
<feature type="disulfide bond" evidence="8">
    <location>
        <begin position="25"/>
        <end position="108"/>
    </location>
</feature>
<dbReference type="SUPFAM" id="SSF50876">
    <property type="entry name" value="Avidin/streptavidin"/>
    <property type="match status" value="1"/>
</dbReference>
<dbReference type="Gene3D" id="2.40.128.30">
    <property type="entry name" value="Avidin-like"/>
    <property type="match status" value="1"/>
</dbReference>
<dbReference type="Pfam" id="PF01382">
    <property type="entry name" value="Avidin"/>
    <property type="match status" value="1"/>
</dbReference>
<keyword evidence="6 9" id="KW-0325">Glycoprotein</keyword>
<evidence type="ECO:0000256" key="4">
    <source>
        <dbReference type="ARBA" id="ARBA00022729"/>
    </source>
</evidence>
<name>A0A7K9W3Q0_9PASS</name>
<dbReference type="EMBL" id="VXAC01002569">
    <property type="protein sequence ID" value="NXI79233.1"/>
    <property type="molecule type" value="Genomic_DNA"/>
</dbReference>
<dbReference type="PANTHER" id="PTHR34399:SF3">
    <property type="entry name" value="AVID PROTEIN-RELATED"/>
    <property type="match status" value="1"/>
</dbReference>
<evidence type="ECO:0000256" key="9">
    <source>
        <dbReference type="RuleBase" id="RU369114"/>
    </source>
</evidence>
<comment type="similarity">
    <text evidence="2 9">Belongs to the avidin/streptavidin family.</text>
</comment>
<keyword evidence="3 9" id="KW-0964">Secreted</keyword>
<gene>
    <name evidence="10" type="primary">Avd_0</name>
    <name evidence="10" type="ORF">RHIDAH_R13620</name>
</gene>
<feature type="non-terminal residue" evidence="10">
    <location>
        <position position="147"/>
    </location>
</feature>
<evidence type="ECO:0000256" key="5">
    <source>
        <dbReference type="ARBA" id="ARBA00023157"/>
    </source>
</evidence>
<keyword evidence="11" id="KW-1185">Reference proteome</keyword>
<dbReference type="InterPro" id="IPR005469">
    <property type="entry name" value="Avidin"/>
</dbReference>
<evidence type="ECO:0000313" key="11">
    <source>
        <dbReference type="Proteomes" id="UP000561178"/>
    </source>
</evidence>
<keyword evidence="4 9" id="KW-0732">Signal</keyword>
<protein>
    <recommendedName>
        <fullName evidence="9">Avidin</fullName>
    </recommendedName>
</protein>
<comment type="subunit">
    <text evidence="9">Homotetramer.</text>
</comment>